<proteinExistence type="predicted"/>
<name>A0ACB5TE90_AMBMO</name>
<dbReference type="EMBL" id="BSXS01007072">
    <property type="protein sequence ID" value="GME87186.1"/>
    <property type="molecule type" value="Genomic_DNA"/>
</dbReference>
<organism evidence="1 2">
    <name type="scientific">Ambrosiozyma monospora</name>
    <name type="common">Yeast</name>
    <name type="synonym">Endomycopsis monosporus</name>
    <dbReference type="NCBI Taxonomy" id="43982"/>
    <lineage>
        <taxon>Eukaryota</taxon>
        <taxon>Fungi</taxon>
        <taxon>Dikarya</taxon>
        <taxon>Ascomycota</taxon>
        <taxon>Saccharomycotina</taxon>
        <taxon>Pichiomycetes</taxon>
        <taxon>Pichiales</taxon>
        <taxon>Pichiaceae</taxon>
        <taxon>Ambrosiozyma</taxon>
    </lineage>
</organism>
<evidence type="ECO:0000313" key="2">
    <source>
        <dbReference type="Proteomes" id="UP001165064"/>
    </source>
</evidence>
<comment type="caution">
    <text evidence="1">The sequence shown here is derived from an EMBL/GenBank/DDBJ whole genome shotgun (WGS) entry which is preliminary data.</text>
</comment>
<protein>
    <submittedName>
        <fullName evidence="1">Unnamed protein product</fullName>
    </submittedName>
</protein>
<accession>A0ACB5TE90</accession>
<sequence>MRLDLKPRKLSFSKKPIQVRPTPTTSRIANIVKNNPPQQIKKLTYDLDFVKLRTAFRGIKDIQDDPMDFSHEYDNIITAPRISKSLLAMRKQQKELGLKVPREPEQRPQRASTISLDFLKKREEKEKEKPKKQGTSSQLMKEIRSQTSYHPKSLTNESQGQAEPEFETEKTPLTNATTSTSANPQSSQAQSQAEAHANSGAQAYYYHHHPYEAKPRYPYMGRGGVIERIITTSSLYSSTPMPDDNEIQQQQQQELGQEEEQLQPEEQDRLQKMEQQLKLQLQPRTKWGKKNARILYNSHNQIPHSVTPSFDVIDRSRTSNVTFPAKCTQETLIDDIMKCKKAGDLMMRSNSNPSARSTNSPNSTAGGIFPRKNCKQPGSRSDSNGSTHSLNHEAYKKLNQISPANERHGSFGSMSSGELGTRGSASTKKTSASSSSSDFSKTAGFYGITTIDTDTAVKDSVAPIIESVEGADSIPKKINTYENCQW</sequence>
<evidence type="ECO:0000313" key="1">
    <source>
        <dbReference type="EMBL" id="GME87186.1"/>
    </source>
</evidence>
<dbReference type="Proteomes" id="UP001165064">
    <property type="component" value="Unassembled WGS sequence"/>
</dbReference>
<reference evidence="1" key="1">
    <citation type="submission" date="2023-04" db="EMBL/GenBank/DDBJ databases">
        <title>Ambrosiozyma monospora NBRC 10751.</title>
        <authorList>
            <person name="Ichikawa N."/>
            <person name="Sato H."/>
            <person name="Tonouchi N."/>
        </authorList>
    </citation>
    <scope>NUCLEOTIDE SEQUENCE</scope>
    <source>
        <strain evidence="1">NBRC 10751</strain>
    </source>
</reference>
<keyword evidence="2" id="KW-1185">Reference proteome</keyword>
<gene>
    <name evidence="1" type="ORF">Amon02_000815600</name>
</gene>